<dbReference type="Proteomes" id="UP000031130">
    <property type="component" value="Chromosome"/>
</dbReference>
<protein>
    <submittedName>
        <fullName evidence="6">Motility accessory factor</fullName>
    </submittedName>
</protein>
<dbReference type="RefSeq" id="WP_052243232.1">
    <property type="nucleotide sequence ID" value="NZ_CP007775.1"/>
</dbReference>
<evidence type="ECO:0000259" key="5">
    <source>
        <dbReference type="Pfam" id="PF01973"/>
    </source>
</evidence>
<dbReference type="GO" id="GO:0016301">
    <property type="term" value="F:kinase activity"/>
    <property type="evidence" value="ECO:0007669"/>
    <property type="project" value="UniProtKB-KW"/>
</dbReference>
<dbReference type="Pfam" id="PF01973">
    <property type="entry name" value="MptE-like"/>
    <property type="match status" value="1"/>
</dbReference>
<dbReference type="GO" id="GO:0005524">
    <property type="term" value="F:ATP binding"/>
    <property type="evidence" value="ECO:0007669"/>
    <property type="project" value="UniProtKB-KW"/>
</dbReference>
<dbReference type="OrthoDB" id="5291305at2"/>
<dbReference type="HOGENOM" id="CLU_026503_1_0_7"/>
<evidence type="ECO:0000256" key="3">
    <source>
        <dbReference type="ARBA" id="ARBA00022777"/>
    </source>
</evidence>
<dbReference type="KEGG" id="cln:UPTC3659_0185"/>
<evidence type="ECO:0000256" key="2">
    <source>
        <dbReference type="ARBA" id="ARBA00022741"/>
    </source>
</evidence>
<reference evidence="6 7" key="1">
    <citation type="journal article" date="2014" name="Genome Biol. Evol.">
        <title>Comparative Genomics of the Campylobacter lari Group.</title>
        <authorList>
            <person name="Miller W.G."/>
            <person name="Yee E."/>
            <person name="Chapman M.H."/>
            <person name="Smith T.P."/>
            <person name="Bono J.L."/>
            <person name="Huynh S."/>
            <person name="Parker C.T."/>
            <person name="Vandamme P."/>
            <person name="Luong K."/>
            <person name="Korlach J."/>
        </authorList>
    </citation>
    <scope>NUCLEOTIDE SEQUENCE [LARGE SCALE GENOMIC DNA]</scope>
    <source>
        <strain evidence="7">RM3659</strain>
    </source>
</reference>
<keyword evidence="4" id="KW-0067">ATP-binding</keyword>
<sequence length="600" mass="69856">MNFLQKNILNIEKNLATKILTCNNYKKPIENKLFLEHIQNNYSNYPILFVYGIGEYILELFKNEKLKYIIIFEDDLEVIYHILQNNDFSGFIKNNQLVIYHAQDFNLSKAKMMFLSQNILFYHEIFTIIPYKNHTLTNHIHDICIQTLQHIKNSIHSTESCLYGLRIFGKNLLPMLTHASTKELILEHSNKGKNAIIVASGPSLTKQLPLLKQYSKNAIIFCADGSYPILIKHGIRPDYVACIEKYTFSSLFFEKNYEDFDKDITFLLSSNTNPKTVNLIQSSNKNFIITLCSSVFNHSFKLDDFGYTDLKFSSVANYLYHFAIELGYKNIILIGQDLAYGKDRKSHPEDFAYTSSCDECYFDNRKTIAYGGKGEVYTHAAWEIYKRAYEEDIQNNKHIINTYNATEGGARIEGSIEKPFKEVCEELLINDIRKPLKKLEKSKKYKENILSSLNTIQKHIQIINCFTKKGKNILASLNNIIENINFIAHNYTLEDALKKIRKEDINLAHQYIADFKDFMFEQKNWESIGDIVFTLIFSNEPNFIKLQSLATKNTQEEIVNYLSFIINHSRYINEILELVIQEKNILEEIEQDIVANLKEL</sequence>
<keyword evidence="2" id="KW-0547">Nucleotide-binding</keyword>
<name>A0A0A8HU81_CAMLA</name>
<gene>
    <name evidence="6" type="primary">maf5</name>
    <name evidence="6" type="ORF">UPTC3659_0185</name>
</gene>
<keyword evidence="3" id="KW-0418">Kinase</keyword>
<dbReference type="SUPFAM" id="SSF63999">
    <property type="entry name" value="Thiamin pyrophosphokinase, catalytic domain"/>
    <property type="match status" value="1"/>
</dbReference>
<dbReference type="AlphaFoldDB" id="A0A0A8HU81"/>
<dbReference type="PANTHER" id="PTHR41786">
    <property type="entry name" value="MOTILITY ACCESSORY FACTOR MAF"/>
    <property type="match status" value="1"/>
</dbReference>
<evidence type="ECO:0000313" key="7">
    <source>
        <dbReference type="Proteomes" id="UP000031130"/>
    </source>
</evidence>
<dbReference type="GO" id="GO:0009229">
    <property type="term" value="P:thiamine diphosphate biosynthetic process"/>
    <property type="evidence" value="ECO:0007669"/>
    <property type="project" value="InterPro"/>
</dbReference>
<organism evidence="6 7">
    <name type="scientific">Campylobacter lari NCTC 11845</name>
    <dbReference type="NCBI Taxonomy" id="1388749"/>
    <lineage>
        <taxon>Bacteria</taxon>
        <taxon>Pseudomonadati</taxon>
        <taxon>Campylobacterota</taxon>
        <taxon>Epsilonproteobacteria</taxon>
        <taxon>Campylobacterales</taxon>
        <taxon>Campylobacteraceae</taxon>
        <taxon>Campylobacter</taxon>
    </lineage>
</organism>
<accession>A0A0A8HU81</accession>
<dbReference type="EMBL" id="CP007775">
    <property type="protein sequence ID" value="AJD01071.1"/>
    <property type="molecule type" value="Genomic_DNA"/>
</dbReference>
<evidence type="ECO:0000256" key="1">
    <source>
        <dbReference type="ARBA" id="ARBA00022679"/>
    </source>
</evidence>
<evidence type="ECO:0000256" key="4">
    <source>
        <dbReference type="ARBA" id="ARBA00022840"/>
    </source>
</evidence>
<dbReference type="GO" id="GO:0004788">
    <property type="term" value="F:thiamine diphosphokinase activity"/>
    <property type="evidence" value="ECO:0007669"/>
    <property type="project" value="InterPro"/>
</dbReference>
<dbReference type="InterPro" id="IPR036759">
    <property type="entry name" value="TPK_catalytic_sf"/>
</dbReference>
<feature type="domain" description="6-hydroxymethylpterin diphosphokinase MptE-like" evidence="5">
    <location>
        <begin position="176"/>
        <end position="342"/>
    </location>
</feature>
<evidence type="ECO:0000313" key="6">
    <source>
        <dbReference type="EMBL" id="AJD01071.1"/>
    </source>
</evidence>
<dbReference type="PANTHER" id="PTHR41786:SF1">
    <property type="entry name" value="6-HYDROXYMETHYLPTERIN DIPHOSPHOKINASE MPTE-LIKE DOMAIN-CONTAINING PROTEIN"/>
    <property type="match status" value="1"/>
</dbReference>
<keyword evidence="1" id="KW-0808">Transferase</keyword>
<proteinExistence type="predicted"/>
<dbReference type="InterPro" id="IPR002826">
    <property type="entry name" value="MptE-like"/>
</dbReference>